<dbReference type="PANTHER" id="PTHR13778">
    <property type="entry name" value="GLYCOSYLTRANSFERASE 8 DOMAIN-CONTAINING PROTEIN"/>
    <property type="match status" value="1"/>
</dbReference>
<proteinExistence type="predicted"/>
<evidence type="ECO:0000256" key="2">
    <source>
        <dbReference type="ARBA" id="ARBA00022679"/>
    </source>
</evidence>
<keyword evidence="1" id="KW-0328">Glycosyltransferase</keyword>
<protein>
    <submittedName>
        <fullName evidence="4">Glycosyltransferase family 8 protein</fullName>
    </submittedName>
</protein>
<organism evidence="4 5">
    <name type="scientific">Hymenobacter sublimis</name>
    <dbReference type="NCBI Taxonomy" id="2933777"/>
    <lineage>
        <taxon>Bacteria</taxon>
        <taxon>Pseudomonadati</taxon>
        <taxon>Bacteroidota</taxon>
        <taxon>Cytophagia</taxon>
        <taxon>Cytophagales</taxon>
        <taxon>Hymenobacteraceae</taxon>
        <taxon>Hymenobacter</taxon>
    </lineage>
</organism>
<sequence>MSTSSIIHLGFCFDKGYLPPFYVLLASVFHHNRAHSIVIHAIATGITEADKDALVQYVEGNGGRIFFYVVEPSLVQDFVLPDHAGSYFTETIFYRLFFAKLVPASVETIIYMDIDTIVVGDLGSLSSLDIGGHPLAAVADDWMPIRKELGITQEGQYFNSGVTLINIPKWNQKRVTERTTEVIMTYPERIKQFPDQDALNMVLLNDWYKLDVGYNLTGVHCPSTNDKTILEDYLRDKVIIHFSGPKPWNMLTDCNHVYRYKWFEYYEMSPVKSFIKYFDVKFSKSFIKTFIYKHALKAYLNRPYLGKIKRAIVPKLNGNP</sequence>
<keyword evidence="3" id="KW-0479">Metal-binding</keyword>
<evidence type="ECO:0000256" key="1">
    <source>
        <dbReference type="ARBA" id="ARBA00022676"/>
    </source>
</evidence>
<dbReference type="InterPro" id="IPR050748">
    <property type="entry name" value="Glycosyltrans_8_dom-fam"/>
</dbReference>
<evidence type="ECO:0000313" key="5">
    <source>
        <dbReference type="Proteomes" id="UP000829647"/>
    </source>
</evidence>
<dbReference type="EMBL" id="CP095848">
    <property type="protein sequence ID" value="UPL49836.1"/>
    <property type="molecule type" value="Genomic_DNA"/>
</dbReference>
<dbReference type="InterPro" id="IPR002495">
    <property type="entry name" value="Glyco_trans_8"/>
</dbReference>
<reference evidence="4 5" key="1">
    <citation type="submission" date="2022-04" db="EMBL/GenBank/DDBJ databases">
        <title>Hymenobacter sp. isolated from the air.</title>
        <authorList>
            <person name="Won M."/>
            <person name="Lee C.-M."/>
            <person name="Woen H.-Y."/>
            <person name="Kwon S.-W."/>
        </authorList>
    </citation>
    <scope>NUCLEOTIDE SEQUENCE [LARGE SCALE GENOMIC DNA]</scope>
    <source>
        <strain evidence="5">5516 S-25</strain>
    </source>
</reference>
<dbReference type="Proteomes" id="UP000829647">
    <property type="component" value="Chromosome"/>
</dbReference>
<dbReference type="CDD" id="cd04194">
    <property type="entry name" value="GT8_A4GalT_like"/>
    <property type="match status" value="1"/>
</dbReference>
<evidence type="ECO:0000256" key="3">
    <source>
        <dbReference type="ARBA" id="ARBA00022723"/>
    </source>
</evidence>
<dbReference type="Gene3D" id="3.90.550.10">
    <property type="entry name" value="Spore Coat Polysaccharide Biosynthesis Protein SpsA, Chain A"/>
    <property type="match status" value="1"/>
</dbReference>
<name>A0ABY4JAJ2_9BACT</name>
<evidence type="ECO:0000313" key="4">
    <source>
        <dbReference type="EMBL" id="UPL49836.1"/>
    </source>
</evidence>
<accession>A0ABY4JAJ2</accession>
<gene>
    <name evidence="4" type="ORF">MWH26_02725</name>
</gene>
<dbReference type="Pfam" id="PF01501">
    <property type="entry name" value="Glyco_transf_8"/>
    <property type="match status" value="1"/>
</dbReference>
<dbReference type="RefSeq" id="WP_244695116.1">
    <property type="nucleotide sequence ID" value="NZ_CP095848.1"/>
</dbReference>
<dbReference type="InterPro" id="IPR029044">
    <property type="entry name" value="Nucleotide-diphossugar_trans"/>
</dbReference>
<dbReference type="SUPFAM" id="SSF53448">
    <property type="entry name" value="Nucleotide-diphospho-sugar transferases"/>
    <property type="match status" value="1"/>
</dbReference>
<dbReference type="PANTHER" id="PTHR13778:SF47">
    <property type="entry name" value="LIPOPOLYSACCHARIDE 1,3-GALACTOSYLTRANSFERASE"/>
    <property type="match status" value="1"/>
</dbReference>
<keyword evidence="2" id="KW-0808">Transferase</keyword>
<keyword evidence="5" id="KW-1185">Reference proteome</keyword>